<dbReference type="SUPFAM" id="SSF56784">
    <property type="entry name" value="HAD-like"/>
    <property type="match status" value="1"/>
</dbReference>
<dbReference type="PRINTS" id="PR00413">
    <property type="entry name" value="HADHALOGNASE"/>
</dbReference>
<comment type="function">
    <text evidence="10">Specifically catalyzes the dephosphorylation of 2-phosphoglycolate. Is involved in the dissimilation of the intracellular 2-phosphoglycolate formed during the DNA repair of 3'-phosphoglycolate ends, a major class of DNA lesions induced by oxidative stress.</text>
</comment>
<evidence type="ECO:0000256" key="4">
    <source>
        <dbReference type="ARBA" id="ARBA00006171"/>
    </source>
</evidence>
<dbReference type="Gene3D" id="1.10.150.240">
    <property type="entry name" value="Putative phosphatase, domain 2"/>
    <property type="match status" value="1"/>
</dbReference>
<comment type="cofactor">
    <cofactor evidence="2 10">
        <name>Mg(2+)</name>
        <dbReference type="ChEBI" id="CHEBI:18420"/>
    </cofactor>
</comment>
<dbReference type="NCBIfam" id="TIGR01449">
    <property type="entry name" value="PGP_bact"/>
    <property type="match status" value="1"/>
</dbReference>
<evidence type="ECO:0000256" key="5">
    <source>
        <dbReference type="ARBA" id="ARBA00013078"/>
    </source>
</evidence>
<dbReference type="InterPro" id="IPR023198">
    <property type="entry name" value="PGP-like_dom2"/>
</dbReference>
<evidence type="ECO:0000256" key="10">
    <source>
        <dbReference type="HAMAP-Rule" id="MF_00495"/>
    </source>
</evidence>
<dbReference type="EC" id="3.1.3.18" evidence="5 10"/>
<dbReference type="Proteomes" id="UP001232156">
    <property type="component" value="Unassembled WGS sequence"/>
</dbReference>
<dbReference type="NCBIfam" id="TIGR01549">
    <property type="entry name" value="HAD-SF-IA-v1"/>
    <property type="match status" value="1"/>
</dbReference>
<dbReference type="NCBIfam" id="TIGR01509">
    <property type="entry name" value="HAD-SF-IA-v3"/>
    <property type="match status" value="1"/>
</dbReference>
<dbReference type="InterPro" id="IPR050155">
    <property type="entry name" value="HAD-like_hydrolase_sf"/>
</dbReference>
<reference evidence="11 12" key="1">
    <citation type="submission" date="2023-08" db="EMBL/GenBank/DDBJ databases">
        <title>Alcaligenaceae gen. nov., a novel taxon isolated from the sludge of Yixing Pesticide Factory.</title>
        <authorList>
            <person name="Ruan L."/>
        </authorList>
    </citation>
    <scope>NUCLEOTIDE SEQUENCE [LARGE SCALE GENOMIC DNA]</scope>
    <source>
        <strain evidence="11 12">LG-2</strain>
    </source>
</reference>
<dbReference type="InterPro" id="IPR006439">
    <property type="entry name" value="HAD-SF_hydro_IA"/>
</dbReference>
<evidence type="ECO:0000256" key="8">
    <source>
        <dbReference type="ARBA" id="ARBA00022842"/>
    </source>
</evidence>
<keyword evidence="8 10" id="KW-0460">Magnesium</keyword>
<dbReference type="EMBL" id="JAUZQE010000050">
    <property type="protein sequence ID" value="MDR4127037.1"/>
    <property type="molecule type" value="Genomic_DNA"/>
</dbReference>
<keyword evidence="7 10" id="KW-0378">Hydrolase</keyword>
<evidence type="ECO:0000256" key="6">
    <source>
        <dbReference type="ARBA" id="ARBA00022723"/>
    </source>
</evidence>
<keyword evidence="6 10" id="KW-0479">Metal-binding</keyword>
<dbReference type="InterPro" id="IPR037512">
    <property type="entry name" value="PGPase_prok"/>
</dbReference>
<dbReference type="InterPro" id="IPR023214">
    <property type="entry name" value="HAD_sf"/>
</dbReference>
<dbReference type="RefSeq" id="WP_165277014.1">
    <property type="nucleotide sequence ID" value="NZ_JAUZQE010000050.1"/>
</dbReference>
<dbReference type="PANTHER" id="PTHR43434">
    <property type="entry name" value="PHOSPHOGLYCOLATE PHOSPHATASE"/>
    <property type="match status" value="1"/>
</dbReference>
<evidence type="ECO:0000256" key="1">
    <source>
        <dbReference type="ARBA" id="ARBA00000830"/>
    </source>
</evidence>
<evidence type="ECO:0000313" key="11">
    <source>
        <dbReference type="EMBL" id="MDR4127037.1"/>
    </source>
</evidence>
<gene>
    <name evidence="11" type="ORF">Q8947_13735</name>
</gene>
<evidence type="ECO:0000313" key="12">
    <source>
        <dbReference type="Proteomes" id="UP001232156"/>
    </source>
</evidence>
<comment type="catalytic activity">
    <reaction evidence="1 10">
        <text>2-phosphoglycolate + H2O = glycolate + phosphate</text>
        <dbReference type="Rhea" id="RHEA:14369"/>
        <dbReference type="ChEBI" id="CHEBI:15377"/>
        <dbReference type="ChEBI" id="CHEBI:29805"/>
        <dbReference type="ChEBI" id="CHEBI:43474"/>
        <dbReference type="ChEBI" id="CHEBI:58033"/>
        <dbReference type="EC" id="3.1.3.18"/>
    </reaction>
</comment>
<keyword evidence="9 10" id="KW-0119">Carbohydrate metabolism</keyword>
<dbReference type="SFLD" id="SFLDS00003">
    <property type="entry name" value="Haloacid_Dehalogenase"/>
    <property type="match status" value="1"/>
</dbReference>
<dbReference type="HAMAP" id="MF_00495">
    <property type="entry name" value="GPH_hydrolase_bact"/>
    <property type="match status" value="1"/>
</dbReference>
<keyword evidence="12" id="KW-1185">Reference proteome</keyword>
<dbReference type="SFLD" id="SFLDG01135">
    <property type="entry name" value="C1.5.6:_HAD__Beta-PGM__Phospha"/>
    <property type="match status" value="1"/>
</dbReference>
<comment type="similarity">
    <text evidence="4 10">Belongs to the HAD-like hydrolase superfamily. CbbY/CbbZ/Gph/YieH family.</text>
</comment>
<dbReference type="SFLD" id="SFLDG01129">
    <property type="entry name" value="C1.5:_HAD__Beta-PGM__Phosphata"/>
    <property type="match status" value="1"/>
</dbReference>
<protein>
    <recommendedName>
        <fullName evidence="5 10">Phosphoglycolate phosphatase</fullName>
        <shortName evidence="10">PGP</shortName>
        <shortName evidence="10">PGPase</shortName>
        <ecNumber evidence="5 10">3.1.3.18</ecNumber>
    </recommendedName>
</protein>
<evidence type="ECO:0000256" key="2">
    <source>
        <dbReference type="ARBA" id="ARBA00001946"/>
    </source>
</evidence>
<comment type="pathway">
    <text evidence="3 10">Organic acid metabolism; glycolate biosynthesis; glycolate from 2-phosphoglycolate: step 1/1.</text>
</comment>
<comment type="caution">
    <text evidence="11">The sequence shown here is derived from an EMBL/GenBank/DDBJ whole genome shotgun (WGS) entry which is preliminary data.</text>
</comment>
<dbReference type="Gene3D" id="3.40.50.1000">
    <property type="entry name" value="HAD superfamily/HAD-like"/>
    <property type="match status" value="1"/>
</dbReference>
<dbReference type="InterPro" id="IPR036412">
    <property type="entry name" value="HAD-like_sf"/>
</dbReference>
<name>A0ABU1D9B1_9BURK</name>
<accession>A0ABU1D9B1</accession>
<organism evidence="11 12">
    <name type="scientific">Yanghanlia caeni</name>
    <dbReference type="NCBI Taxonomy" id="3064283"/>
    <lineage>
        <taxon>Bacteria</taxon>
        <taxon>Pseudomonadati</taxon>
        <taxon>Pseudomonadota</taxon>
        <taxon>Betaproteobacteria</taxon>
        <taxon>Burkholderiales</taxon>
        <taxon>Alcaligenaceae</taxon>
        <taxon>Yanghanlia</taxon>
    </lineage>
</organism>
<dbReference type="Pfam" id="PF13419">
    <property type="entry name" value="HAD_2"/>
    <property type="match status" value="1"/>
</dbReference>
<evidence type="ECO:0000256" key="9">
    <source>
        <dbReference type="ARBA" id="ARBA00023277"/>
    </source>
</evidence>
<feature type="active site" description="Nucleophile" evidence="10">
    <location>
        <position position="18"/>
    </location>
</feature>
<dbReference type="InterPro" id="IPR041492">
    <property type="entry name" value="HAD_2"/>
</dbReference>
<feature type="binding site" evidence="10">
    <location>
        <position position="18"/>
    </location>
    <ligand>
        <name>Mg(2+)</name>
        <dbReference type="ChEBI" id="CHEBI:18420"/>
    </ligand>
</feature>
<evidence type="ECO:0000256" key="3">
    <source>
        <dbReference type="ARBA" id="ARBA00004818"/>
    </source>
</evidence>
<proteinExistence type="inferred from homology"/>
<feature type="binding site" evidence="10">
    <location>
        <position position="20"/>
    </location>
    <ligand>
        <name>Mg(2+)</name>
        <dbReference type="ChEBI" id="CHEBI:18420"/>
    </ligand>
</feature>
<dbReference type="NCBIfam" id="NF009695">
    <property type="entry name" value="PRK13222.1-2"/>
    <property type="match status" value="1"/>
</dbReference>
<dbReference type="PANTHER" id="PTHR43434:SF1">
    <property type="entry name" value="PHOSPHOGLYCOLATE PHOSPHATASE"/>
    <property type="match status" value="1"/>
</dbReference>
<dbReference type="GO" id="GO:0008967">
    <property type="term" value="F:phosphoglycolate phosphatase activity"/>
    <property type="evidence" value="ECO:0007669"/>
    <property type="project" value="UniProtKB-EC"/>
</dbReference>
<feature type="binding site" evidence="10">
    <location>
        <position position="182"/>
    </location>
    <ligand>
        <name>Mg(2+)</name>
        <dbReference type="ChEBI" id="CHEBI:18420"/>
    </ligand>
</feature>
<evidence type="ECO:0000256" key="7">
    <source>
        <dbReference type="ARBA" id="ARBA00022801"/>
    </source>
</evidence>
<sequence length="243" mass="25603">MTSEAPLAAISFQAALLDLDGTLLDTIPDLAAAANAMLIELGAVALPEADIATYVGKGTENLVRRCLSDARVALPIDEASVARALAIFGRHYHAVNGRAARLYPGVVEGLAALREQGLKLAVVTNKPTEFTLPLLAHMGLAHWFDAVVCGDTCERKKPDPQPLLHACALLDCPPQRALAVGDSVNDALAARAAGITVLAVPYGYNEGRDIHELDIDGIVFGIDDAAAWAANPRRPRKRAGGHP</sequence>